<keyword evidence="1" id="KW-0812">Transmembrane</keyword>
<sequence length="267" mass="31404">MLVSYRYEKLIFLSFFGFVGLLFVATLFFGTTQPPPDIRMKVTPNGKREIGVNQYLSNINHWMSSSFYTIALLSISSMKPEKFESNEHLKFITIQDNFKPNEWWAKNGYLVSLHDFGYLQEEIEFDDYKEKISLNWAFNERLKYIPDEVDFVFVTSLLDPALNKTQVEMTLHYYFDQINQSIDDICLLGINKKSTNEIKKVYAKWPSVQFQGISGLIIPRNSIRGIKRMLYSSHYLNSFELLIQHYCEVDEKPILLSPLYTFLPEEF</sequence>
<keyword evidence="1" id="KW-0472">Membrane</keyword>
<proteinExistence type="predicted"/>
<accession>A0ABQ0DME8</accession>
<organism evidence="2 3">
    <name type="scientific">Entamoeba nuttalli</name>
    <dbReference type="NCBI Taxonomy" id="412467"/>
    <lineage>
        <taxon>Eukaryota</taxon>
        <taxon>Amoebozoa</taxon>
        <taxon>Evosea</taxon>
        <taxon>Archamoebae</taxon>
        <taxon>Mastigamoebida</taxon>
        <taxon>Entamoebidae</taxon>
        <taxon>Entamoeba</taxon>
    </lineage>
</organism>
<keyword evidence="1" id="KW-1133">Transmembrane helix</keyword>
<reference evidence="2 3" key="1">
    <citation type="journal article" date="2019" name="PLoS Negl. Trop. Dis.">
        <title>Whole genome sequencing of Entamoeba nuttalli reveals mammalian host-related molecular signatures and a novel octapeptide-repeat surface protein.</title>
        <authorList>
            <person name="Tanaka M."/>
            <person name="Makiuchi T."/>
            <person name="Komiyama T."/>
            <person name="Shiina T."/>
            <person name="Osaki K."/>
            <person name="Tachibana H."/>
        </authorList>
    </citation>
    <scope>NUCLEOTIDE SEQUENCE [LARGE SCALE GENOMIC DNA]</scope>
    <source>
        <strain evidence="2 3">P19-061405</strain>
    </source>
</reference>
<dbReference type="EMBL" id="BAAFRS010000171">
    <property type="protein sequence ID" value="GAB1224029.1"/>
    <property type="molecule type" value="Genomic_DNA"/>
</dbReference>
<dbReference type="Proteomes" id="UP001628156">
    <property type="component" value="Unassembled WGS sequence"/>
</dbReference>
<gene>
    <name evidence="2" type="ORF">ENUP19_0171G0017</name>
</gene>
<protein>
    <submittedName>
        <fullName evidence="2">Uncharacterized protein</fullName>
    </submittedName>
</protein>
<evidence type="ECO:0000313" key="3">
    <source>
        <dbReference type="Proteomes" id="UP001628156"/>
    </source>
</evidence>
<feature type="transmembrane region" description="Helical" evidence="1">
    <location>
        <begin position="12"/>
        <end position="30"/>
    </location>
</feature>
<evidence type="ECO:0000256" key="1">
    <source>
        <dbReference type="SAM" id="Phobius"/>
    </source>
</evidence>
<keyword evidence="3" id="KW-1185">Reference proteome</keyword>
<comment type="caution">
    <text evidence="2">The sequence shown here is derived from an EMBL/GenBank/DDBJ whole genome shotgun (WGS) entry which is preliminary data.</text>
</comment>
<evidence type="ECO:0000313" key="2">
    <source>
        <dbReference type="EMBL" id="GAB1224029.1"/>
    </source>
</evidence>
<name>A0ABQ0DME8_9EUKA</name>